<comment type="caution">
    <text evidence="2">The sequence shown here is derived from an EMBL/GenBank/DDBJ whole genome shotgun (WGS) entry which is preliminary data.</text>
</comment>
<organism evidence="2 3">
    <name type="scientific">Strigomonas culicis</name>
    <dbReference type="NCBI Taxonomy" id="28005"/>
    <lineage>
        <taxon>Eukaryota</taxon>
        <taxon>Discoba</taxon>
        <taxon>Euglenozoa</taxon>
        <taxon>Kinetoplastea</taxon>
        <taxon>Metakinetoplastina</taxon>
        <taxon>Trypanosomatida</taxon>
        <taxon>Trypanosomatidae</taxon>
        <taxon>Strigomonadinae</taxon>
        <taxon>Strigomonas</taxon>
    </lineage>
</organism>
<feature type="compositionally biased region" description="Low complexity" evidence="1">
    <location>
        <begin position="69"/>
        <end position="92"/>
    </location>
</feature>
<dbReference type="EMBL" id="ATMH01010861">
    <property type="protein sequence ID" value="EPY16829.1"/>
    <property type="molecule type" value="Genomic_DNA"/>
</dbReference>
<evidence type="ECO:0000313" key="3">
    <source>
        <dbReference type="Proteomes" id="UP000015354"/>
    </source>
</evidence>
<dbReference type="AlphaFoldDB" id="S9TIW6"/>
<keyword evidence="3" id="KW-1185">Reference proteome</keyword>
<feature type="region of interest" description="Disordered" evidence="1">
    <location>
        <begin position="16"/>
        <end position="92"/>
    </location>
</feature>
<feature type="compositionally biased region" description="Low complexity" evidence="1">
    <location>
        <begin position="45"/>
        <end position="57"/>
    </location>
</feature>
<gene>
    <name evidence="2" type="ORF">STCU_10965</name>
</gene>
<sequence>MKPTAVVAVDYETEVVASEDVQDGDARQEAEAPLSAEEQKERMMRSSFTSSKSTSARRTSRPRRRTTRLRTTPSSAVRTTSTPFSWMSSSPS</sequence>
<protein>
    <submittedName>
        <fullName evidence="2">Uncharacterized protein</fullName>
    </submittedName>
</protein>
<evidence type="ECO:0000256" key="1">
    <source>
        <dbReference type="SAM" id="MobiDB-lite"/>
    </source>
</evidence>
<evidence type="ECO:0000313" key="2">
    <source>
        <dbReference type="EMBL" id="EPY16829.1"/>
    </source>
</evidence>
<feature type="compositionally biased region" description="Basic residues" evidence="1">
    <location>
        <begin position="58"/>
        <end position="68"/>
    </location>
</feature>
<name>S9TIW6_9TRYP</name>
<reference evidence="2 3" key="1">
    <citation type="journal article" date="2013" name="PLoS ONE">
        <title>Predicting the Proteins of Angomonas deanei, Strigomonas culicis and Their Respective Endosymbionts Reveals New Aspects of the Trypanosomatidae Family.</title>
        <authorList>
            <person name="Motta M.C."/>
            <person name="Martins A.C."/>
            <person name="de Souza S.S."/>
            <person name="Catta-Preta C.M."/>
            <person name="Silva R."/>
            <person name="Klein C.C."/>
            <person name="de Almeida L.G."/>
            <person name="de Lima Cunha O."/>
            <person name="Ciapina L.P."/>
            <person name="Brocchi M."/>
            <person name="Colabardini A.C."/>
            <person name="de Araujo Lima B."/>
            <person name="Machado C.R."/>
            <person name="de Almeida Soares C.M."/>
            <person name="Probst C.M."/>
            <person name="de Menezes C.B."/>
            <person name="Thompson C.E."/>
            <person name="Bartholomeu D.C."/>
            <person name="Gradia D.F."/>
            <person name="Pavoni D.P."/>
            <person name="Grisard E.C."/>
            <person name="Fantinatti-Garboggini F."/>
            <person name="Marchini F.K."/>
            <person name="Rodrigues-Luiz G.F."/>
            <person name="Wagner G."/>
            <person name="Goldman G.H."/>
            <person name="Fietto J.L."/>
            <person name="Elias M.C."/>
            <person name="Goldman M.H."/>
            <person name="Sagot M.F."/>
            <person name="Pereira M."/>
            <person name="Stoco P.H."/>
            <person name="de Mendonca-Neto R.P."/>
            <person name="Teixeira S.M."/>
            <person name="Maciel T.E."/>
            <person name="de Oliveira Mendes T.A."/>
            <person name="Urmenyi T.P."/>
            <person name="de Souza W."/>
            <person name="Schenkman S."/>
            <person name="de Vasconcelos A.T."/>
        </authorList>
    </citation>
    <scope>NUCLEOTIDE SEQUENCE [LARGE SCALE GENOMIC DNA]</scope>
</reference>
<dbReference type="Proteomes" id="UP000015354">
    <property type="component" value="Unassembled WGS sequence"/>
</dbReference>
<accession>S9TIW6</accession>
<proteinExistence type="predicted"/>